<proteinExistence type="predicted"/>
<name>A0A2S9JVR7_9SPHI</name>
<reference evidence="1 2" key="1">
    <citation type="submission" date="2018-02" db="EMBL/GenBank/DDBJ databases">
        <title>The draft genome of Sphingobacterium gobiense H7.</title>
        <authorList>
            <person name="Li L."/>
            <person name="Liu L."/>
            <person name="Zhang X."/>
            <person name="Wang T."/>
            <person name="Liang L."/>
        </authorList>
    </citation>
    <scope>NUCLEOTIDE SEQUENCE [LARGE SCALE GENOMIC DNA]</scope>
    <source>
        <strain evidence="1 2">ACCC 05757</strain>
    </source>
</reference>
<sequence length="318" mass="37080">MYQEILIDTIRKKIGQDKSLIEEVAGALDISYDAAHRRISVKSKFSMEEGVRIANHYGISMDKLFQGSDSVLVKKTKDVQSFEGLSQYLESSFKYLNVHAAGRETSLYYSAKDIPLFYTVNTDLLSRFKLYVWLYLLNLEDMNIAFDVFCTKAPIIDHSQKLTSFYASVQTNEIWNDTTINSTLQQIIYFFHSGLLSTEHGRTLCDGLKELVFGLEQKCTDKNDQYRLYYHDLLILNNNVLISDQQKKSLFVPYTMLGYYITHDENTCKTVYDFFQYQLKNSKLLNTAGIKDKKIFFNRVYQKIDFYKNQMIVFPDVL</sequence>
<accession>A0A2S9JVR7</accession>
<dbReference type="EMBL" id="PVBS01000001">
    <property type="protein sequence ID" value="PRD57355.1"/>
    <property type="molecule type" value="Genomic_DNA"/>
</dbReference>
<dbReference type="OrthoDB" id="1098026at2"/>
<evidence type="ECO:0000313" key="1">
    <source>
        <dbReference type="EMBL" id="PRD57355.1"/>
    </source>
</evidence>
<comment type="caution">
    <text evidence="1">The sequence shown here is derived from an EMBL/GenBank/DDBJ whole genome shotgun (WGS) entry which is preliminary data.</text>
</comment>
<dbReference type="AlphaFoldDB" id="A0A2S9JVR7"/>
<keyword evidence="2" id="KW-1185">Reference proteome</keyword>
<dbReference type="Proteomes" id="UP000238642">
    <property type="component" value="Unassembled WGS sequence"/>
</dbReference>
<protein>
    <recommendedName>
        <fullName evidence="3">Transcription regulator BetR N-terminal domain-containing protein</fullName>
    </recommendedName>
</protein>
<gene>
    <name evidence="1" type="ORF">C5749_00330</name>
</gene>
<organism evidence="1 2">
    <name type="scientific">Sphingobacterium gobiense</name>
    <dbReference type="NCBI Taxonomy" id="1382456"/>
    <lineage>
        <taxon>Bacteria</taxon>
        <taxon>Pseudomonadati</taxon>
        <taxon>Bacteroidota</taxon>
        <taxon>Sphingobacteriia</taxon>
        <taxon>Sphingobacteriales</taxon>
        <taxon>Sphingobacteriaceae</taxon>
        <taxon>Sphingobacterium</taxon>
    </lineage>
</organism>
<dbReference type="RefSeq" id="WP_105725052.1">
    <property type="nucleotide sequence ID" value="NZ_PVBS01000001.1"/>
</dbReference>
<evidence type="ECO:0000313" key="2">
    <source>
        <dbReference type="Proteomes" id="UP000238642"/>
    </source>
</evidence>
<evidence type="ECO:0008006" key="3">
    <source>
        <dbReference type="Google" id="ProtNLM"/>
    </source>
</evidence>